<dbReference type="GO" id="GO:0016020">
    <property type="term" value="C:membrane"/>
    <property type="evidence" value="ECO:0007669"/>
    <property type="project" value="UniProtKB-SubCell"/>
</dbReference>
<dbReference type="STRING" id="2094558.A0A314ZBL7"/>
<evidence type="ECO:0000313" key="7">
    <source>
        <dbReference type="EMBL" id="PQQ14764.1"/>
    </source>
</evidence>
<evidence type="ECO:0000256" key="3">
    <source>
        <dbReference type="ARBA" id="ARBA00022989"/>
    </source>
</evidence>
<dbReference type="GO" id="GO:0016036">
    <property type="term" value="P:cellular response to phosphate starvation"/>
    <property type="evidence" value="ECO:0007669"/>
    <property type="project" value="InterPro"/>
</dbReference>
<accession>A0A314ZBL7</accession>
<dbReference type="Pfam" id="PF03124">
    <property type="entry name" value="EXS"/>
    <property type="match status" value="1"/>
</dbReference>
<evidence type="ECO:0000256" key="2">
    <source>
        <dbReference type="ARBA" id="ARBA00022692"/>
    </source>
</evidence>
<evidence type="ECO:0000256" key="4">
    <source>
        <dbReference type="ARBA" id="ARBA00023136"/>
    </source>
</evidence>
<dbReference type="InterPro" id="IPR004342">
    <property type="entry name" value="EXS_C"/>
</dbReference>
<dbReference type="PANTHER" id="PTHR48477">
    <property type="entry name" value="PHOSPHATE TRANSPORTER PHO1"/>
    <property type="match status" value="1"/>
</dbReference>
<evidence type="ECO:0000259" key="6">
    <source>
        <dbReference type="Pfam" id="PF03124"/>
    </source>
</evidence>
<keyword evidence="8" id="KW-1185">Reference proteome</keyword>
<keyword evidence="4" id="KW-0472">Membrane</keyword>
<organism evidence="7 8">
    <name type="scientific">Prunus yedoensis var. nudiflora</name>
    <dbReference type="NCBI Taxonomy" id="2094558"/>
    <lineage>
        <taxon>Eukaryota</taxon>
        <taxon>Viridiplantae</taxon>
        <taxon>Streptophyta</taxon>
        <taxon>Embryophyta</taxon>
        <taxon>Tracheophyta</taxon>
        <taxon>Spermatophyta</taxon>
        <taxon>Magnoliopsida</taxon>
        <taxon>eudicotyledons</taxon>
        <taxon>Gunneridae</taxon>
        <taxon>Pentapetalae</taxon>
        <taxon>rosids</taxon>
        <taxon>fabids</taxon>
        <taxon>Rosales</taxon>
        <taxon>Rosaceae</taxon>
        <taxon>Amygdaloideae</taxon>
        <taxon>Amygdaleae</taxon>
        <taxon>Prunus</taxon>
    </lineage>
</organism>
<reference evidence="7 8" key="1">
    <citation type="submission" date="2018-02" db="EMBL/GenBank/DDBJ databases">
        <title>Draft genome of wild Prunus yedoensis var. nudiflora.</title>
        <authorList>
            <person name="Baek S."/>
            <person name="Kim J.-H."/>
            <person name="Choi K."/>
            <person name="Kim G.-B."/>
            <person name="Cho A."/>
            <person name="Jang H."/>
            <person name="Shin C.-H."/>
            <person name="Yu H.-J."/>
            <person name="Mun J.-H."/>
        </authorList>
    </citation>
    <scope>NUCLEOTIDE SEQUENCE [LARGE SCALE GENOMIC DNA]</scope>
    <source>
        <strain evidence="8">cv. Jeju island</strain>
        <tissue evidence="7">Leaf</tissue>
    </source>
</reference>
<feature type="domain" description="EXS" evidence="6">
    <location>
        <begin position="4"/>
        <end position="52"/>
    </location>
</feature>
<comment type="subcellular location">
    <subcellularLocation>
        <location evidence="1">Membrane</location>
        <topology evidence="1">Multi-pass membrane protein</topology>
    </subcellularLocation>
</comment>
<dbReference type="Proteomes" id="UP000250321">
    <property type="component" value="Unassembled WGS sequence"/>
</dbReference>
<dbReference type="AlphaFoldDB" id="A0A314ZBL7"/>
<keyword evidence="2" id="KW-0812">Transmembrane</keyword>
<dbReference type="EMBL" id="PJQY01000250">
    <property type="protein sequence ID" value="PQQ14764.1"/>
    <property type="molecule type" value="Genomic_DNA"/>
</dbReference>
<feature type="signal peptide" evidence="5">
    <location>
        <begin position="1"/>
        <end position="22"/>
    </location>
</feature>
<dbReference type="OrthoDB" id="9970435at2759"/>
<comment type="caution">
    <text evidence="7">The sequence shown here is derived from an EMBL/GenBank/DDBJ whole genome shotgun (WGS) entry which is preliminary data.</text>
</comment>
<evidence type="ECO:0000256" key="5">
    <source>
        <dbReference type="SAM" id="SignalP"/>
    </source>
</evidence>
<feature type="chain" id="PRO_5016374540" evidence="5">
    <location>
        <begin position="23"/>
        <end position="68"/>
    </location>
</feature>
<keyword evidence="5" id="KW-0732">Signal</keyword>
<keyword evidence="3" id="KW-1133">Transmembrane helix</keyword>
<protein>
    <submittedName>
        <fullName evidence="7">Phosphate transporter PHO1 homolog 1-like</fullName>
    </submittedName>
</protein>
<name>A0A314ZBL7_PRUYE</name>
<evidence type="ECO:0000256" key="1">
    <source>
        <dbReference type="ARBA" id="ARBA00004141"/>
    </source>
</evidence>
<evidence type="ECO:0000313" key="8">
    <source>
        <dbReference type="Proteomes" id="UP000250321"/>
    </source>
</evidence>
<gene>
    <name evidence="7" type="ORF">Pyn_28032</name>
</gene>
<sequence length="68" mass="7786">MQGLNLILRLAWLKTALHSSFGQVDYRVTGLFLAALKVIGRGMWNRLENEHLKNAGKFRAVKMYRALV</sequence>
<dbReference type="PANTHER" id="PTHR48477:SF1">
    <property type="entry name" value="PHOSPHATE TRANSPORTER PHO1"/>
    <property type="match status" value="1"/>
</dbReference>
<proteinExistence type="predicted"/>
<dbReference type="InterPro" id="IPR052486">
    <property type="entry name" value="PHO1"/>
</dbReference>